<evidence type="ECO:0000313" key="8">
    <source>
        <dbReference type="Proteomes" id="UP000756346"/>
    </source>
</evidence>
<feature type="compositionally biased region" description="Low complexity" evidence="5">
    <location>
        <begin position="258"/>
        <end position="273"/>
    </location>
</feature>
<name>A0A9P9BPH1_9PEZI</name>
<dbReference type="PANTHER" id="PTHR46203">
    <property type="entry name" value="PROBABLE PEPTIDE CHAIN RELEASE FACTOR C12ORF65"/>
    <property type="match status" value="1"/>
</dbReference>
<proteinExistence type="inferred from homology"/>
<dbReference type="Pfam" id="PF00472">
    <property type="entry name" value="RF-1"/>
    <property type="match status" value="1"/>
</dbReference>
<feature type="domain" description="Prokaryotic-type class I peptide chain release factors" evidence="6">
    <location>
        <begin position="146"/>
        <end position="240"/>
    </location>
</feature>
<dbReference type="PANTHER" id="PTHR46203:SF1">
    <property type="entry name" value="MITOCHONDRIAL TRANSLATION RELEASE FACTOR IN RESCUE"/>
    <property type="match status" value="1"/>
</dbReference>
<dbReference type="InterPro" id="IPR000352">
    <property type="entry name" value="Pep_chain_release_fac_I"/>
</dbReference>
<evidence type="ECO:0000313" key="7">
    <source>
        <dbReference type="EMBL" id="KAH7033129.1"/>
    </source>
</evidence>
<gene>
    <name evidence="7" type="ORF">B0I36DRAFT_320834</name>
</gene>
<dbReference type="GeneID" id="70183147"/>
<organism evidence="7 8">
    <name type="scientific">Microdochium trichocladiopsis</name>
    <dbReference type="NCBI Taxonomy" id="1682393"/>
    <lineage>
        <taxon>Eukaryota</taxon>
        <taxon>Fungi</taxon>
        <taxon>Dikarya</taxon>
        <taxon>Ascomycota</taxon>
        <taxon>Pezizomycotina</taxon>
        <taxon>Sordariomycetes</taxon>
        <taxon>Xylariomycetidae</taxon>
        <taxon>Xylariales</taxon>
        <taxon>Microdochiaceae</taxon>
        <taxon>Microdochium</taxon>
    </lineage>
</organism>
<feature type="region of interest" description="Disordered" evidence="5">
    <location>
        <begin position="29"/>
        <end position="77"/>
    </location>
</feature>
<dbReference type="InterPro" id="IPR052405">
    <property type="entry name" value="Mito_Transl_Release_Factor"/>
</dbReference>
<accession>A0A9P9BPH1</accession>
<dbReference type="Proteomes" id="UP000756346">
    <property type="component" value="Unassembled WGS sequence"/>
</dbReference>
<dbReference type="GO" id="GO:0032543">
    <property type="term" value="P:mitochondrial translation"/>
    <property type="evidence" value="ECO:0007669"/>
    <property type="project" value="UniProtKB-ARBA"/>
</dbReference>
<dbReference type="InterPro" id="IPR045853">
    <property type="entry name" value="Pep_chain_release_fac_I_sf"/>
</dbReference>
<evidence type="ECO:0000256" key="2">
    <source>
        <dbReference type="ARBA" id="ARBA00010835"/>
    </source>
</evidence>
<dbReference type="EMBL" id="JAGTJQ010000004">
    <property type="protein sequence ID" value="KAH7033129.1"/>
    <property type="molecule type" value="Genomic_DNA"/>
</dbReference>
<feature type="compositionally biased region" description="Low complexity" evidence="5">
    <location>
        <begin position="92"/>
        <end position="121"/>
    </location>
</feature>
<evidence type="ECO:0000256" key="3">
    <source>
        <dbReference type="ARBA" id="ARBA00022946"/>
    </source>
</evidence>
<comment type="similarity">
    <text evidence="2">Belongs to the prokaryotic/mitochondrial release factor family.</text>
</comment>
<dbReference type="SUPFAM" id="SSF75620">
    <property type="entry name" value="Release factor"/>
    <property type="match status" value="1"/>
</dbReference>
<dbReference type="OrthoDB" id="277888at2759"/>
<protein>
    <submittedName>
        <fullName evidence="7">RF-1 domain-containing protein</fullName>
    </submittedName>
</protein>
<dbReference type="AlphaFoldDB" id="A0A9P9BPH1"/>
<comment type="subcellular location">
    <subcellularLocation>
        <location evidence="1">Mitochondrion</location>
    </subcellularLocation>
</comment>
<feature type="compositionally biased region" description="Low complexity" evidence="5">
    <location>
        <begin position="39"/>
        <end position="60"/>
    </location>
</feature>
<dbReference type="GO" id="GO:0003747">
    <property type="term" value="F:translation release factor activity"/>
    <property type="evidence" value="ECO:0007669"/>
    <property type="project" value="InterPro"/>
</dbReference>
<evidence type="ECO:0000256" key="4">
    <source>
        <dbReference type="ARBA" id="ARBA00023128"/>
    </source>
</evidence>
<reference evidence="7" key="1">
    <citation type="journal article" date="2021" name="Nat. Commun.">
        <title>Genetic determinants of endophytism in the Arabidopsis root mycobiome.</title>
        <authorList>
            <person name="Mesny F."/>
            <person name="Miyauchi S."/>
            <person name="Thiergart T."/>
            <person name="Pickel B."/>
            <person name="Atanasova L."/>
            <person name="Karlsson M."/>
            <person name="Huettel B."/>
            <person name="Barry K.W."/>
            <person name="Haridas S."/>
            <person name="Chen C."/>
            <person name="Bauer D."/>
            <person name="Andreopoulos W."/>
            <person name="Pangilinan J."/>
            <person name="LaButti K."/>
            <person name="Riley R."/>
            <person name="Lipzen A."/>
            <person name="Clum A."/>
            <person name="Drula E."/>
            <person name="Henrissat B."/>
            <person name="Kohler A."/>
            <person name="Grigoriev I.V."/>
            <person name="Martin F.M."/>
            <person name="Hacquard S."/>
        </authorList>
    </citation>
    <scope>NUCLEOTIDE SEQUENCE</scope>
    <source>
        <strain evidence="7">MPI-CAGE-CH-0230</strain>
    </source>
</reference>
<feature type="region of interest" description="Disordered" evidence="5">
    <location>
        <begin position="91"/>
        <end position="165"/>
    </location>
</feature>
<feature type="compositionally biased region" description="Polar residues" evidence="5">
    <location>
        <begin position="274"/>
        <end position="283"/>
    </location>
</feature>
<keyword evidence="3" id="KW-0809">Transit peptide</keyword>
<feature type="compositionally biased region" description="Basic residues" evidence="5">
    <location>
        <begin position="223"/>
        <end position="239"/>
    </location>
</feature>
<dbReference type="Gene3D" id="3.30.160.20">
    <property type="match status" value="1"/>
</dbReference>
<dbReference type="FunFam" id="3.30.160.20:FF:000065">
    <property type="entry name" value="Peptidyl-tRNA hydrolase domain protein"/>
    <property type="match status" value="1"/>
</dbReference>
<feature type="region of interest" description="Disordered" evidence="5">
    <location>
        <begin position="1"/>
        <end position="20"/>
    </location>
</feature>
<evidence type="ECO:0000259" key="6">
    <source>
        <dbReference type="Pfam" id="PF00472"/>
    </source>
</evidence>
<dbReference type="GO" id="GO:0005739">
    <property type="term" value="C:mitochondrion"/>
    <property type="evidence" value="ECO:0007669"/>
    <property type="project" value="UniProtKB-SubCell"/>
</dbReference>
<keyword evidence="8" id="KW-1185">Reference proteome</keyword>
<feature type="compositionally biased region" description="Polar residues" evidence="5">
    <location>
        <begin position="29"/>
        <end position="38"/>
    </location>
</feature>
<feature type="region of interest" description="Disordered" evidence="5">
    <location>
        <begin position="219"/>
        <end position="283"/>
    </location>
</feature>
<dbReference type="RefSeq" id="XP_046013961.1">
    <property type="nucleotide sequence ID" value="XM_046153601.1"/>
</dbReference>
<keyword evidence="4" id="KW-0496">Mitochondrion</keyword>
<comment type="caution">
    <text evidence="7">The sequence shown here is derived from an EMBL/GenBank/DDBJ whole genome shotgun (WGS) entry which is preliminary data.</text>
</comment>
<sequence>MQLHRALPVRLQPSIPSRNTSHATILSTATTRLCPSSQPSRPASISTTTTITTSQTPPRRATQTRHSSSSTLPRPADLLHHSTAHDRIHACPSLSSCSSSRSRSYPPTTTPTTATRSSRSRIGPGPFAPTPSLQKQMPQRPKPPPDEEFEEYFLKGSGPGGQKINKTNSAVQLLHKPTGIVGKSQATRSRSQNRTIARQLLADKLDALHNGQESRAAIVGSVKAKKKASSAKKSRRKYRKLAEEGQAPQQEGVGPGQGAATAIAGDGTTDNAANDSSTIQRTS</sequence>
<evidence type="ECO:0000256" key="5">
    <source>
        <dbReference type="SAM" id="MobiDB-lite"/>
    </source>
</evidence>
<evidence type="ECO:0000256" key="1">
    <source>
        <dbReference type="ARBA" id="ARBA00004173"/>
    </source>
</evidence>